<dbReference type="GO" id="GO:0004930">
    <property type="term" value="F:G protein-coupled receptor activity"/>
    <property type="evidence" value="ECO:0007669"/>
    <property type="project" value="UniProtKB-KW"/>
</dbReference>
<organism evidence="12 13">
    <name type="scientific">Lates japonicus</name>
    <name type="common">Japanese lates</name>
    <dbReference type="NCBI Taxonomy" id="270547"/>
    <lineage>
        <taxon>Eukaryota</taxon>
        <taxon>Metazoa</taxon>
        <taxon>Chordata</taxon>
        <taxon>Craniata</taxon>
        <taxon>Vertebrata</taxon>
        <taxon>Euteleostomi</taxon>
        <taxon>Actinopterygii</taxon>
        <taxon>Neopterygii</taxon>
        <taxon>Teleostei</taxon>
        <taxon>Neoteleostei</taxon>
        <taxon>Acanthomorphata</taxon>
        <taxon>Carangaria</taxon>
        <taxon>Carangaria incertae sedis</taxon>
        <taxon>Centropomidae</taxon>
        <taxon>Lates</taxon>
    </lineage>
</organism>
<keyword evidence="4 10" id="KW-1133">Transmembrane helix</keyword>
<dbReference type="AlphaFoldDB" id="A0AAD3NF47"/>
<dbReference type="Pfam" id="PF00001">
    <property type="entry name" value="7tm_1"/>
    <property type="match status" value="1"/>
</dbReference>
<dbReference type="SUPFAM" id="SSF81321">
    <property type="entry name" value="Family A G protein-coupled receptor-like"/>
    <property type="match status" value="1"/>
</dbReference>
<feature type="transmembrane region" description="Helical" evidence="10">
    <location>
        <begin position="267"/>
        <end position="292"/>
    </location>
</feature>
<feature type="compositionally biased region" description="Basic and acidic residues" evidence="9">
    <location>
        <begin position="229"/>
        <end position="247"/>
    </location>
</feature>
<dbReference type="PANTHER" id="PTHR24228:SF59">
    <property type="entry name" value="NEUROPEPTIDE RECEPTOR 15"/>
    <property type="match status" value="1"/>
</dbReference>
<feature type="domain" description="G-protein coupled receptors family 1 profile" evidence="11">
    <location>
        <begin position="50"/>
        <end position="323"/>
    </location>
</feature>
<dbReference type="InterPro" id="IPR000276">
    <property type="entry name" value="GPCR_Rhodpsn"/>
</dbReference>
<sequence length="338" mass="38129">MSESATNSSTSASGYFWKECHPYNDKSGLSAGLLILFTTDLFELLLGAPSNLWLVYHILRKKSKVSGILPADFFPLHLALTQLSFFLVLPLLLINHFLLESESVLAVVTILTSMVVVMKPLLLCLVCVERYMAVVRPIDYLRYKAGWYRWGCLGVLWCIYIPMASSAIYEHSSSTISVVFLPVLIIGTFCSMSVLKTLRKPPPGDRQMAEREKKGREKRKAHKNGRHVVSVEREEQERSSKKEEKVKGVRRNKPRGKAETNSMKRKAFVIIAVIQAVLTLNYLPMIICVFLEGRVPARVLKCQYLALGLAAAVSCSYLQPLLYLHKLGRLSFMKSQNT</sequence>
<evidence type="ECO:0000313" key="13">
    <source>
        <dbReference type="Proteomes" id="UP001279410"/>
    </source>
</evidence>
<feature type="transmembrane region" description="Helical" evidence="10">
    <location>
        <begin position="31"/>
        <end position="55"/>
    </location>
</feature>
<feature type="transmembrane region" description="Helical" evidence="10">
    <location>
        <begin position="175"/>
        <end position="198"/>
    </location>
</feature>
<keyword evidence="8" id="KW-0807">Transducer</keyword>
<evidence type="ECO:0000256" key="10">
    <source>
        <dbReference type="SAM" id="Phobius"/>
    </source>
</evidence>
<dbReference type="Proteomes" id="UP001279410">
    <property type="component" value="Unassembled WGS sequence"/>
</dbReference>
<evidence type="ECO:0000256" key="5">
    <source>
        <dbReference type="ARBA" id="ARBA00023040"/>
    </source>
</evidence>
<evidence type="ECO:0000256" key="4">
    <source>
        <dbReference type="ARBA" id="ARBA00022989"/>
    </source>
</evidence>
<evidence type="ECO:0000256" key="3">
    <source>
        <dbReference type="ARBA" id="ARBA00022692"/>
    </source>
</evidence>
<evidence type="ECO:0000259" key="11">
    <source>
        <dbReference type="PROSITE" id="PS50262"/>
    </source>
</evidence>
<dbReference type="PROSITE" id="PS50262">
    <property type="entry name" value="G_PROTEIN_RECEP_F1_2"/>
    <property type="match status" value="1"/>
</dbReference>
<accession>A0AAD3NF47</accession>
<dbReference type="Gene3D" id="1.20.1070.10">
    <property type="entry name" value="Rhodopsin 7-helix transmembrane proteins"/>
    <property type="match status" value="1"/>
</dbReference>
<feature type="region of interest" description="Disordered" evidence="9">
    <location>
        <begin position="200"/>
        <end position="259"/>
    </location>
</feature>
<reference evidence="12" key="1">
    <citation type="submission" date="2022-08" db="EMBL/GenBank/DDBJ databases">
        <title>Genome sequencing of akame (Lates japonicus).</title>
        <authorList>
            <person name="Hashiguchi Y."/>
            <person name="Takahashi H."/>
        </authorList>
    </citation>
    <scope>NUCLEOTIDE SEQUENCE</scope>
    <source>
        <strain evidence="12">Kochi</strain>
    </source>
</reference>
<comment type="subcellular location">
    <subcellularLocation>
        <location evidence="1">Cell membrane</location>
        <topology evidence="1">Multi-pass membrane protein</topology>
    </subcellularLocation>
</comment>
<evidence type="ECO:0000256" key="6">
    <source>
        <dbReference type="ARBA" id="ARBA00023136"/>
    </source>
</evidence>
<feature type="compositionally biased region" description="Basic residues" evidence="9">
    <location>
        <begin position="216"/>
        <end position="226"/>
    </location>
</feature>
<feature type="transmembrane region" description="Helical" evidence="10">
    <location>
        <begin position="76"/>
        <end position="98"/>
    </location>
</feature>
<evidence type="ECO:0000256" key="9">
    <source>
        <dbReference type="SAM" id="MobiDB-lite"/>
    </source>
</evidence>
<keyword evidence="13" id="KW-1185">Reference proteome</keyword>
<feature type="transmembrane region" description="Helical" evidence="10">
    <location>
        <begin position="104"/>
        <end position="126"/>
    </location>
</feature>
<name>A0AAD3NF47_LATJO</name>
<evidence type="ECO:0000256" key="2">
    <source>
        <dbReference type="ARBA" id="ARBA00022475"/>
    </source>
</evidence>
<dbReference type="InterPro" id="IPR017452">
    <property type="entry name" value="GPCR_Rhodpsn_7TM"/>
</dbReference>
<protein>
    <recommendedName>
        <fullName evidence="11">G-protein coupled receptors family 1 profile domain-containing protein</fullName>
    </recommendedName>
</protein>
<feature type="transmembrane region" description="Helical" evidence="10">
    <location>
        <begin position="147"/>
        <end position="169"/>
    </location>
</feature>
<evidence type="ECO:0000256" key="7">
    <source>
        <dbReference type="ARBA" id="ARBA00023170"/>
    </source>
</evidence>
<keyword evidence="7" id="KW-0675">Receptor</keyword>
<dbReference type="GO" id="GO:0005886">
    <property type="term" value="C:plasma membrane"/>
    <property type="evidence" value="ECO:0007669"/>
    <property type="project" value="UniProtKB-SubCell"/>
</dbReference>
<evidence type="ECO:0000313" key="12">
    <source>
        <dbReference type="EMBL" id="GLD70069.1"/>
    </source>
</evidence>
<evidence type="ECO:0000256" key="8">
    <source>
        <dbReference type="ARBA" id="ARBA00023224"/>
    </source>
</evidence>
<proteinExistence type="predicted"/>
<dbReference type="EMBL" id="BRZM01000333">
    <property type="protein sequence ID" value="GLD70069.1"/>
    <property type="molecule type" value="Genomic_DNA"/>
</dbReference>
<evidence type="ECO:0000256" key="1">
    <source>
        <dbReference type="ARBA" id="ARBA00004651"/>
    </source>
</evidence>
<gene>
    <name evidence="12" type="ORF">AKAME5_002138600</name>
</gene>
<keyword evidence="6 10" id="KW-0472">Membrane</keyword>
<dbReference type="PANTHER" id="PTHR24228">
    <property type="entry name" value="B2 BRADYKININ RECEPTOR/ANGIOTENSIN II RECEPTOR"/>
    <property type="match status" value="1"/>
</dbReference>
<comment type="caution">
    <text evidence="12">The sequence shown here is derived from an EMBL/GenBank/DDBJ whole genome shotgun (WGS) entry which is preliminary data.</text>
</comment>
<keyword evidence="5" id="KW-0297">G-protein coupled receptor</keyword>
<feature type="transmembrane region" description="Helical" evidence="10">
    <location>
        <begin position="304"/>
        <end position="324"/>
    </location>
</feature>
<keyword evidence="2" id="KW-1003">Cell membrane</keyword>
<keyword evidence="3 10" id="KW-0812">Transmembrane</keyword>